<dbReference type="GO" id="GO:0003700">
    <property type="term" value="F:DNA-binding transcription factor activity"/>
    <property type="evidence" value="ECO:0007669"/>
    <property type="project" value="InterPro"/>
</dbReference>
<proteinExistence type="predicted"/>
<dbReference type="GO" id="GO:0003677">
    <property type="term" value="F:DNA binding"/>
    <property type="evidence" value="ECO:0007669"/>
    <property type="project" value="UniProtKB-KW"/>
</dbReference>
<dbReference type="Gene3D" id="1.10.10.10">
    <property type="entry name" value="Winged helix-like DNA-binding domain superfamily/Winged helix DNA-binding domain"/>
    <property type="match status" value="1"/>
</dbReference>
<dbReference type="InterPro" id="IPR000524">
    <property type="entry name" value="Tscrpt_reg_HTH_GntR"/>
</dbReference>
<dbReference type="PANTHER" id="PTHR43537:SF24">
    <property type="entry name" value="GLUCONATE OPERON TRANSCRIPTIONAL REPRESSOR"/>
    <property type="match status" value="1"/>
</dbReference>
<evidence type="ECO:0000256" key="1">
    <source>
        <dbReference type="ARBA" id="ARBA00023015"/>
    </source>
</evidence>
<dbReference type="SMART" id="SM00345">
    <property type="entry name" value="HTH_GNTR"/>
    <property type="match status" value="1"/>
</dbReference>
<dbReference type="InterPro" id="IPR036388">
    <property type="entry name" value="WH-like_DNA-bd_sf"/>
</dbReference>
<evidence type="ECO:0000256" key="3">
    <source>
        <dbReference type="ARBA" id="ARBA00023163"/>
    </source>
</evidence>
<name>A0A4Q7TMU8_9MICO</name>
<protein>
    <submittedName>
        <fullName evidence="6">GntR family transcriptional regulator</fullName>
    </submittedName>
</protein>
<reference evidence="6 7" key="1">
    <citation type="journal article" date="2015" name="Stand. Genomic Sci.">
        <title>Genomic Encyclopedia of Bacterial and Archaeal Type Strains, Phase III: the genomes of soil and plant-associated and newly described type strains.</title>
        <authorList>
            <person name="Whitman W.B."/>
            <person name="Woyke T."/>
            <person name="Klenk H.P."/>
            <person name="Zhou Y."/>
            <person name="Lilburn T.G."/>
            <person name="Beck B.J."/>
            <person name="De Vos P."/>
            <person name="Vandamme P."/>
            <person name="Eisen J.A."/>
            <person name="Garrity G."/>
            <person name="Hugenholtz P."/>
            <person name="Kyrpides N.C."/>
        </authorList>
    </citation>
    <scope>NUCLEOTIDE SEQUENCE [LARGE SCALE GENOMIC DNA]</scope>
    <source>
        <strain evidence="6 7">AC4r</strain>
    </source>
</reference>
<gene>
    <name evidence="6" type="ORF">EV140_0683</name>
</gene>
<organism evidence="6 7">
    <name type="scientific">Microcella alkaliphila</name>
    <dbReference type="NCBI Taxonomy" id="279828"/>
    <lineage>
        <taxon>Bacteria</taxon>
        <taxon>Bacillati</taxon>
        <taxon>Actinomycetota</taxon>
        <taxon>Actinomycetes</taxon>
        <taxon>Micrococcales</taxon>
        <taxon>Microbacteriaceae</taxon>
        <taxon>Microcella</taxon>
    </lineage>
</organism>
<feature type="compositionally biased region" description="Polar residues" evidence="4">
    <location>
        <begin position="1"/>
        <end position="25"/>
    </location>
</feature>
<evidence type="ECO:0000259" key="5">
    <source>
        <dbReference type="PROSITE" id="PS50949"/>
    </source>
</evidence>
<dbReference type="Proteomes" id="UP000292408">
    <property type="component" value="Unassembled WGS sequence"/>
</dbReference>
<dbReference type="CDD" id="cd07377">
    <property type="entry name" value="WHTH_GntR"/>
    <property type="match status" value="1"/>
</dbReference>
<evidence type="ECO:0000313" key="6">
    <source>
        <dbReference type="EMBL" id="RZT62166.1"/>
    </source>
</evidence>
<dbReference type="SUPFAM" id="SSF46785">
    <property type="entry name" value="Winged helix' DNA-binding domain"/>
    <property type="match status" value="1"/>
</dbReference>
<evidence type="ECO:0000256" key="2">
    <source>
        <dbReference type="ARBA" id="ARBA00023125"/>
    </source>
</evidence>
<dbReference type="PROSITE" id="PS50949">
    <property type="entry name" value="HTH_GNTR"/>
    <property type="match status" value="1"/>
</dbReference>
<keyword evidence="2" id="KW-0238">DNA-binding</keyword>
<feature type="domain" description="HTH gntR-type" evidence="5">
    <location>
        <begin position="49"/>
        <end position="119"/>
    </location>
</feature>
<dbReference type="AlphaFoldDB" id="A0A4Q7TMU8"/>
<dbReference type="EMBL" id="SGXT01000013">
    <property type="protein sequence ID" value="RZT62166.1"/>
    <property type="molecule type" value="Genomic_DNA"/>
</dbReference>
<dbReference type="PANTHER" id="PTHR43537">
    <property type="entry name" value="TRANSCRIPTIONAL REGULATOR, GNTR FAMILY"/>
    <property type="match status" value="1"/>
</dbReference>
<keyword evidence="3" id="KW-0804">Transcription</keyword>
<comment type="caution">
    <text evidence="6">The sequence shown here is derived from an EMBL/GenBank/DDBJ whole genome shotgun (WGS) entry which is preliminary data.</text>
</comment>
<accession>A0A4Q7TMU8</accession>
<feature type="region of interest" description="Disordered" evidence="4">
    <location>
        <begin position="1"/>
        <end position="33"/>
    </location>
</feature>
<evidence type="ECO:0000313" key="7">
    <source>
        <dbReference type="Proteomes" id="UP000292408"/>
    </source>
</evidence>
<dbReference type="Pfam" id="PF00392">
    <property type="entry name" value="GntR"/>
    <property type="match status" value="1"/>
</dbReference>
<sequence length="275" mass="29955">MGSITKPTRCSPLLTSIGENETMSARSPAHRQGRPARLLSAVFQPIGDEGRASLVERRIADAIRGGVLHAGEKLPSEQDLAQAFGVAPATVREALMSLRSRKLVVTRRGRGGGSFVADSADPMAFTTEALLATTRVSLRDAATHYLAITRACVELAARRADPSEVELIRARVHRAHGGDLRMWRRIVDDAVIELAALSQSARLTREQMRLQAELSPFFALIDQDEAEQRRRLEAMDSILNAVAEADASRAGNLVADAVAHDVTWLIDHRAELEAQ</sequence>
<keyword evidence="7" id="KW-1185">Reference proteome</keyword>
<keyword evidence="1" id="KW-0805">Transcription regulation</keyword>
<evidence type="ECO:0000256" key="4">
    <source>
        <dbReference type="SAM" id="MobiDB-lite"/>
    </source>
</evidence>
<dbReference type="InterPro" id="IPR036390">
    <property type="entry name" value="WH_DNA-bd_sf"/>
</dbReference>